<gene>
    <name evidence="2" type="ORF">CCUR1050_LOCUS15504</name>
</gene>
<evidence type="ECO:0000256" key="1">
    <source>
        <dbReference type="SAM" id="MobiDB-lite"/>
    </source>
</evidence>
<feature type="compositionally biased region" description="Basic and acidic residues" evidence="1">
    <location>
        <begin position="188"/>
        <end position="206"/>
    </location>
</feature>
<proteinExistence type="predicted"/>
<feature type="region of interest" description="Disordered" evidence="1">
    <location>
        <begin position="188"/>
        <end position="210"/>
    </location>
</feature>
<feature type="compositionally biased region" description="Basic and acidic residues" evidence="1">
    <location>
        <begin position="132"/>
        <end position="146"/>
    </location>
</feature>
<protein>
    <submittedName>
        <fullName evidence="2">Uncharacterized protein</fullName>
    </submittedName>
</protein>
<feature type="region of interest" description="Disordered" evidence="1">
    <location>
        <begin position="1"/>
        <end position="72"/>
    </location>
</feature>
<evidence type="ECO:0000313" key="2">
    <source>
        <dbReference type="EMBL" id="CAD8637820.1"/>
    </source>
</evidence>
<dbReference type="AlphaFoldDB" id="A0A7S0MCX8"/>
<organism evidence="2">
    <name type="scientific">Cryptomonas curvata</name>
    <dbReference type="NCBI Taxonomy" id="233186"/>
    <lineage>
        <taxon>Eukaryota</taxon>
        <taxon>Cryptophyceae</taxon>
        <taxon>Cryptomonadales</taxon>
        <taxon>Cryptomonadaceae</taxon>
        <taxon>Cryptomonas</taxon>
    </lineage>
</organism>
<accession>A0A7S0MCX8</accession>
<name>A0A7S0MCX8_9CRYP</name>
<dbReference type="EMBL" id="HBEZ01028051">
    <property type="protein sequence ID" value="CAD8637820.1"/>
    <property type="molecule type" value="Transcribed_RNA"/>
</dbReference>
<feature type="region of interest" description="Disordered" evidence="1">
    <location>
        <begin position="230"/>
        <end position="249"/>
    </location>
</feature>
<sequence>MAKEKIVAPEENQGTKKLLGTFTAPPPLCLGEPYVTKSPKDARSTGKQLQGGPLRHENSKVNPGTFEPPKLLWSESHDKFADGIRYKDLYADKKKFGFLSSDFPRRDEFSNTTRTEQLREVLKKETRMLKEVTSKAMARDTARQTAEHILSSTPEWKKPPLYDVVYRIPEASLKLARDDRQAGLWYREERKNAEKGTEHPKDHRPDGPTWVSISLNGKALNVLVDGSGRVLGRKDADPVVRSNNSGLDE</sequence>
<reference evidence="2" key="1">
    <citation type="submission" date="2021-01" db="EMBL/GenBank/DDBJ databases">
        <authorList>
            <person name="Corre E."/>
            <person name="Pelletier E."/>
            <person name="Niang G."/>
            <person name="Scheremetjew M."/>
            <person name="Finn R."/>
            <person name="Kale V."/>
            <person name="Holt S."/>
            <person name="Cochrane G."/>
            <person name="Meng A."/>
            <person name="Brown T."/>
            <person name="Cohen L."/>
        </authorList>
    </citation>
    <scope>NUCLEOTIDE SEQUENCE</scope>
    <source>
        <strain evidence="2">CCAP979/52</strain>
    </source>
</reference>
<feature type="region of interest" description="Disordered" evidence="1">
    <location>
        <begin position="132"/>
        <end position="151"/>
    </location>
</feature>